<dbReference type="AlphaFoldDB" id="A0A9P6FGG0"/>
<dbReference type="InterPro" id="IPR036047">
    <property type="entry name" value="F-box-like_dom_sf"/>
</dbReference>
<accession>A0A9P6FGG0</accession>
<gene>
    <name evidence="1" type="ORF">EC957_001572</name>
</gene>
<proteinExistence type="predicted"/>
<comment type="caution">
    <text evidence="1">The sequence shown here is derived from an EMBL/GenBank/DDBJ whole genome shotgun (WGS) entry which is preliminary data.</text>
</comment>
<sequence>MRFSFLKKKHPSSKKLPITPPPELIQLPIAPSPLAIPEILERIFSYVDDFTLRRTVVLVCRLWFQMNQHLVLRELVWDTHVPVHHIEKTLAKLGDTGRLRWFCDWGMPTEASWDKLIRTLIHLQNRLDQPSNTSLQRLPGQFNNSLRELEFRTSTFKTRSLFDTIPFPPALTSLKFTVQEGSCNFSLGRLLETCPLLEEFHGEVVTKYLFLLGSLVPSDVEGPQRRFLPLRSLVLRNATFPQSSLEALLLVTPRIQELKLISLQAITAQGPNMATNKYSRANLVQHIQSLPIMLQSFHFSVFNQGIDGSEADEMLTPLSPLETGRSLWGDGLTPTLLRKLDEGANFVTTLELYWRHTDECSTSSWLLHRFMCRSRHLLHVKTTNIAFQFEHLDLHHRAPTNGSSDTTSVLTGVWACTNLRTLRLELHGHNQSQLAHPTNTRIVFGYLSTVCPRLQDLQLVIPKMCKTRTGEVYINTPTMRLQGGFILLTRLKYLERLNINFIQPTESERTHVNWMVPSGRTAEFRKKRRVMMASWEVIKKEQVALKDPAEITRLALMDKDVLRWGQLEIKTKRELWRLGLLLEVKKVLEQMDSDGFECWPLLHRVSLSGGFEQGPEACVKNLFVQA</sequence>
<protein>
    <recommendedName>
        <fullName evidence="3">F-box domain-containing protein</fullName>
    </recommendedName>
</protein>
<organism evidence="1 2">
    <name type="scientific">Mortierella hygrophila</name>
    <dbReference type="NCBI Taxonomy" id="979708"/>
    <lineage>
        <taxon>Eukaryota</taxon>
        <taxon>Fungi</taxon>
        <taxon>Fungi incertae sedis</taxon>
        <taxon>Mucoromycota</taxon>
        <taxon>Mortierellomycotina</taxon>
        <taxon>Mortierellomycetes</taxon>
        <taxon>Mortierellales</taxon>
        <taxon>Mortierellaceae</taxon>
        <taxon>Mortierella</taxon>
    </lineage>
</organism>
<name>A0A9P6FGG0_9FUNG</name>
<evidence type="ECO:0008006" key="3">
    <source>
        <dbReference type="Google" id="ProtNLM"/>
    </source>
</evidence>
<dbReference type="Gene3D" id="3.80.10.10">
    <property type="entry name" value="Ribonuclease Inhibitor"/>
    <property type="match status" value="1"/>
</dbReference>
<evidence type="ECO:0000313" key="2">
    <source>
        <dbReference type="Proteomes" id="UP000723463"/>
    </source>
</evidence>
<keyword evidence="2" id="KW-1185">Reference proteome</keyword>
<reference evidence="1" key="1">
    <citation type="journal article" date="2020" name="Fungal Divers.">
        <title>Resolving the Mortierellaceae phylogeny through synthesis of multi-gene phylogenetics and phylogenomics.</title>
        <authorList>
            <person name="Vandepol N."/>
            <person name="Liber J."/>
            <person name="Desiro A."/>
            <person name="Na H."/>
            <person name="Kennedy M."/>
            <person name="Barry K."/>
            <person name="Grigoriev I.V."/>
            <person name="Miller A.N."/>
            <person name="O'Donnell K."/>
            <person name="Stajich J.E."/>
            <person name="Bonito G."/>
        </authorList>
    </citation>
    <scope>NUCLEOTIDE SEQUENCE</scope>
    <source>
        <strain evidence="1">NRRL 2591</strain>
    </source>
</reference>
<dbReference type="EMBL" id="JAAAXW010000013">
    <property type="protein sequence ID" value="KAF9550086.1"/>
    <property type="molecule type" value="Genomic_DNA"/>
</dbReference>
<dbReference type="SUPFAM" id="SSF81383">
    <property type="entry name" value="F-box domain"/>
    <property type="match status" value="1"/>
</dbReference>
<dbReference type="Gene3D" id="1.20.1280.50">
    <property type="match status" value="1"/>
</dbReference>
<evidence type="ECO:0000313" key="1">
    <source>
        <dbReference type="EMBL" id="KAF9550086.1"/>
    </source>
</evidence>
<dbReference type="InterPro" id="IPR032675">
    <property type="entry name" value="LRR_dom_sf"/>
</dbReference>
<dbReference type="Proteomes" id="UP000723463">
    <property type="component" value="Unassembled WGS sequence"/>
</dbReference>